<dbReference type="GO" id="GO:0003684">
    <property type="term" value="F:damaged DNA binding"/>
    <property type="evidence" value="ECO:0007669"/>
    <property type="project" value="InterPro"/>
</dbReference>
<dbReference type="EMBL" id="SLZW01000002">
    <property type="protein sequence ID" value="TCS64384.1"/>
    <property type="molecule type" value="Genomic_DNA"/>
</dbReference>
<dbReference type="InterPro" id="IPR036101">
    <property type="entry name" value="CarD-like/TRCF_RID_sf"/>
</dbReference>
<dbReference type="Pfam" id="PF02559">
    <property type="entry name" value="CarD_TRCF_RID"/>
    <property type="match status" value="1"/>
</dbReference>
<evidence type="ECO:0000256" key="7">
    <source>
        <dbReference type="ARBA" id="ARBA00023125"/>
    </source>
</evidence>
<dbReference type="GO" id="GO:0005524">
    <property type="term" value="F:ATP binding"/>
    <property type="evidence" value="ECO:0007669"/>
    <property type="project" value="UniProtKB-UniRule"/>
</dbReference>
<dbReference type="InterPro" id="IPR011545">
    <property type="entry name" value="DEAD/DEAH_box_helicase_dom"/>
</dbReference>
<keyword evidence="5" id="KW-0347">Helicase</keyword>
<dbReference type="Proteomes" id="UP000295304">
    <property type="component" value="Unassembled WGS sequence"/>
</dbReference>
<dbReference type="Gene3D" id="3.30.2060.10">
    <property type="entry name" value="Penicillin-binding protein 1b domain"/>
    <property type="match status" value="1"/>
</dbReference>
<dbReference type="SMART" id="SM00982">
    <property type="entry name" value="TRCF"/>
    <property type="match status" value="1"/>
</dbReference>
<dbReference type="SUPFAM" id="SSF143517">
    <property type="entry name" value="TRCF domain-like"/>
    <property type="match status" value="1"/>
</dbReference>
<dbReference type="InterPro" id="IPR003711">
    <property type="entry name" value="CarD-like/TRCF_RID"/>
</dbReference>
<evidence type="ECO:0000256" key="1">
    <source>
        <dbReference type="ARBA" id="ARBA00022490"/>
    </source>
</evidence>
<reference evidence="12 13" key="1">
    <citation type="submission" date="2019-03" db="EMBL/GenBank/DDBJ databases">
        <title>Genomic Encyclopedia of Type Strains, Phase IV (KMG-IV): sequencing the most valuable type-strain genomes for metagenomic binning, comparative biology and taxonomic classification.</title>
        <authorList>
            <person name="Goeker M."/>
        </authorList>
    </citation>
    <scope>NUCLEOTIDE SEQUENCE [LARGE SCALE GENOMIC DNA]</scope>
    <source>
        <strain evidence="12 13">DSM 101688</strain>
    </source>
</reference>
<dbReference type="InterPro" id="IPR037235">
    <property type="entry name" value="TRCF-like_C_D7"/>
</dbReference>
<dbReference type="InterPro" id="IPR005118">
    <property type="entry name" value="TRCF_C"/>
</dbReference>
<keyword evidence="1 9" id="KW-0963">Cytoplasm</keyword>
<evidence type="ECO:0000256" key="4">
    <source>
        <dbReference type="ARBA" id="ARBA00022801"/>
    </source>
</evidence>
<dbReference type="InterPro" id="IPR027417">
    <property type="entry name" value="P-loop_NTPase"/>
</dbReference>
<protein>
    <recommendedName>
        <fullName evidence="9">Transcription-repair-coupling factor</fullName>
        <shortName evidence="9">TRCF</shortName>
        <ecNumber evidence="9">3.6.4.-</ecNumber>
    </recommendedName>
</protein>
<dbReference type="InterPro" id="IPR014001">
    <property type="entry name" value="Helicase_ATP-bd"/>
</dbReference>
<comment type="similarity">
    <text evidence="9">In the C-terminal section; belongs to the helicase family. RecG subfamily.</text>
</comment>
<dbReference type="AlphaFoldDB" id="A0A4R3JEY1"/>
<dbReference type="HAMAP" id="MF_00969">
    <property type="entry name" value="TRCF"/>
    <property type="match status" value="1"/>
</dbReference>
<proteinExistence type="inferred from homology"/>
<dbReference type="Gene3D" id="2.40.10.170">
    <property type="match status" value="1"/>
</dbReference>
<dbReference type="InterPro" id="IPR047112">
    <property type="entry name" value="RecG/Mfd"/>
</dbReference>
<name>A0A4R3JEY1_9PROT</name>
<keyword evidence="13" id="KW-1185">Reference proteome</keyword>
<dbReference type="Pfam" id="PF00271">
    <property type="entry name" value="Helicase_C"/>
    <property type="match status" value="1"/>
</dbReference>
<dbReference type="GO" id="GO:0000716">
    <property type="term" value="P:transcription-coupled nucleotide-excision repair, DNA damage recognition"/>
    <property type="evidence" value="ECO:0007669"/>
    <property type="project" value="UniProtKB-UniRule"/>
</dbReference>
<dbReference type="GO" id="GO:0006355">
    <property type="term" value="P:regulation of DNA-templated transcription"/>
    <property type="evidence" value="ECO:0007669"/>
    <property type="project" value="UniProtKB-UniRule"/>
</dbReference>
<accession>A0A4R3JEY1</accession>
<comment type="caution">
    <text evidence="12">The sequence shown here is derived from an EMBL/GenBank/DDBJ whole genome shotgun (WGS) entry which is preliminary data.</text>
</comment>
<evidence type="ECO:0000256" key="2">
    <source>
        <dbReference type="ARBA" id="ARBA00022741"/>
    </source>
</evidence>
<dbReference type="SMART" id="SM01058">
    <property type="entry name" value="CarD_TRCF"/>
    <property type="match status" value="1"/>
</dbReference>
<dbReference type="GO" id="GO:0016787">
    <property type="term" value="F:hydrolase activity"/>
    <property type="evidence" value="ECO:0007669"/>
    <property type="project" value="UniProtKB-KW"/>
</dbReference>
<dbReference type="PROSITE" id="PS51192">
    <property type="entry name" value="HELICASE_ATP_BIND_1"/>
    <property type="match status" value="1"/>
</dbReference>
<comment type="function">
    <text evidence="9">Couples transcription and DNA repair by recognizing RNA polymerase (RNAP) stalled at DNA lesions. Mediates ATP-dependent release of RNAP and its truncated transcript from the DNA, and recruitment of nucleotide excision repair machinery to the damaged site.</text>
</comment>
<gene>
    <name evidence="9" type="primary">mfd</name>
    <name evidence="12" type="ORF">EDD55_102430</name>
</gene>
<sequence>MLLSALFGLKGKDSRDVIFVARDDVHLARMGQTLRFFAPDSDIIEFPAWDCLPYDRVSPSGDIVASRIATLTQLARPGDGRARAILTTISSCLQRVPPRAVFCGALLRLNVGGSLSSDMLVDFLENNGYGRSATVMEPGEYAVRGGIVDVFPPGASEPLRLDFFGDTLDSLRHFDPTTQMTSAHTATFTLAPVSEIVLNEDTKKHFRTAYRELFGAVPPDDTLYEAVSAGRRHMGMEHWIALFYDKLETLFDYLPDARIVLDHQIDTAVEGRHELIREYYAARLAMRESKSKTVGGRYNPVPPEKLYLSAKDWRAALRVFPVVRLSPFAVPEGPNTVDADGRGGRDFSDARVQGALNVFDALAAHIRAMIGEERKVLISAFSEGTAQRIKTALTEHGFESLVAIDDWSARARVAKHAAALCVVGIERGFVAPGLAVISEQDILGDRMTRERKNRKKVSAENIIADASSLGEGDYVVHGEHGIGRFEGLHTVQVGGADHDCLKLVYAGDDRLFLPVENIDVLSRYGSHEAGAHLDRLGGAGWQARKAHMKQRLKDMAENLIKIAAGRELKNSAKIVPDPAAFNEFCARFPYVETDDQSRAIEDVLGDLAGGRPTDRLVCGDVGFGKTEVALRAAFATVMTGRQVAVVVPTTLLCRQHYHNFKARFADFPVNVAQLSRLVPPKTSKRVKTEMKDGRVDIVIGTHALLAKDVGFKELGLLIVDEEQHFGVAHKEKLKGLKSDVHVLTLSATPIPRTLQLALSGVREMSLIATPPVDRLAVRTFILPFDPVIVREAIMRERFRGGQIFYVCPRIQDQPELTEALRDLVPEARIAVVNGQMPIKQLEEMVSDFQDGKFDVLLSTNIIESGLDMTSVNTIIIHRADRFGLAQLYQLRGRVGRSKTRAYAYLTLPPGKTISTAAQKRLEVMQTLDSLGAGFMLASHDLDIRGAGNLLGGEQSGHIREVGIELYQQMLEEAVAEARGAQGGATQSAGDGDWSPQVSCGVTVMIPETYVGDLSVRMDLYRRVARLHDDEQSEAFAAEMIDRFGPLPEAVENLLKTVEIKRLCRKARVEKLESGPKGAVVSFRDNSFPNPEALVQFIVQQVGTAKLRPDHKLVFKRDWETPADRLKGVRHLARELAALVTP</sequence>
<dbReference type="PANTHER" id="PTHR47964">
    <property type="entry name" value="ATP-DEPENDENT DNA HELICASE HOMOLOG RECG, CHLOROPLASTIC"/>
    <property type="match status" value="1"/>
</dbReference>
<dbReference type="InterPro" id="IPR004576">
    <property type="entry name" value="Mfd"/>
</dbReference>
<dbReference type="CDD" id="cd17991">
    <property type="entry name" value="DEXHc_TRCF"/>
    <property type="match status" value="1"/>
</dbReference>
<dbReference type="InterPro" id="IPR041471">
    <property type="entry name" value="UvrB_inter"/>
</dbReference>
<dbReference type="Gene3D" id="3.90.1150.50">
    <property type="entry name" value="Transcription-repair-coupling factor, D7 domain"/>
    <property type="match status" value="1"/>
</dbReference>
<keyword evidence="3 9" id="KW-0227">DNA damage</keyword>
<dbReference type="SUPFAM" id="SSF141259">
    <property type="entry name" value="CarD-like"/>
    <property type="match status" value="1"/>
</dbReference>
<dbReference type="GO" id="GO:0005737">
    <property type="term" value="C:cytoplasm"/>
    <property type="evidence" value="ECO:0007669"/>
    <property type="project" value="UniProtKB-SubCell"/>
</dbReference>
<dbReference type="EC" id="3.6.4.-" evidence="9"/>
<feature type="domain" description="Helicase ATP-binding" evidence="10">
    <location>
        <begin position="606"/>
        <end position="767"/>
    </location>
</feature>
<evidence type="ECO:0000256" key="3">
    <source>
        <dbReference type="ARBA" id="ARBA00022763"/>
    </source>
</evidence>
<dbReference type="SMART" id="SM00490">
    <property type="entry name" value="HELICc"/>
    <property type="match status" value="1"/>
</dbReference>
<evidence type="ECO:0000256" key="9">
    <source>
        <dbReference type="HAMAP-Rule" id="MF_00969"/>
    </source>
</evidence>
<dbReference type="SUPFAM" id="SSF52540">
    <property type="entry name" value="P-loop containing nucleoside triphosphate hydrolases"/>
    <property type="match status" value="4"/>
</dbReference>
<dbReference type="SMART" id="SM00487">
    <property type="entry name" value="DEXDc"/>
    <property type="match status" value="1"/>
</dbReference>
<keyword evidence="8 9" id="KW-0234">DNA repair</keyword>
<dbReference type="GO" id="GO:0003678">
    <property type="term" value="F:DNA helicase activity"/>
    <property type="evidence" value="ECO:0007669"/>
    <property type="project" value="TreeGrafter"/>
</dbReference>
<keyword evidence="2 9" id="KW-0547">Nucleotide-binding</keyword>
<dbReference type="PANTHER" id="PTHR47964:SF1">
    <property type="entry name" value="ATP-DEPENDENT DNA HELICASE HOMOLOG RECG, CHLOROPLASTIC"/>
    <property type="match status" value="1"/>
</dbReference>
<dbReference type="PROSITE" id="PS51194">
    <property type="entry name" value="HELICASE_CTER"/>
    <property type="match status" value="1"/>
</dbReference>
<organism evidence="12 13">
    <name type="scientific">Varunaivibrio sulfuroxidans</name>
    <dbReference type="NCBI Taxonomy" id="1773489"/>
    <lineage>
        <taxon>Bacteria</taxon>
        <taxon>Pseudomonadati</taxon>
        <taxon>Pseudomonadota</taxon>
        <taxon>Alphaproteobacteria</taxon>
        <taxon>Rhodospirillales</taxon>
        <taxon>Magnetovibrionaceae</taxon>
        <taxon>Varunaivibrio</taxon>
    </lineage>
</organism>
<keyword evidence="6 9" id="KW-0067">ATP-binding</keyword>
<dbReference type="Gene3D" id="3.40.50.11180">
    <property type="match status" value="1"/>
</dbReference>
<evidence type="ECO:0000259" key="11">
    <source>
        <dbReference type="PROSITE" id="PS51194"/>
    </source>
</evidence>
<dbReference type="Pfam" id="PF17757">
    <property type="entry name" value="UvrB_inter"/>
    <property type="match status" value="1"/>
</dbReference>
<dbReference type="Gene3D" id="3.40.50.300">
    <property type="entry name" value="P-loop containing nucleotide triphosphate hydrolases"/>
    <property type="match status" value="2"/>
</dbReference>
<dbReference type="InterPro" id="IPR001650">
    <property type="entry name" value="Helicase_C-like"/>
</dbReference>
<comment type="subcellular location">
    <subcellularLocation>
        <location evidence="9">Cytoplasm</location>
    </subcellularLocation>
</comment>
<dbReference type="RefSeq" id="WP_276157054.1">
    <property type="nucleotide sequence ID" value="NZ_CP119676.1"/>
</dbReference>
<keyword evidence="7 9" id="KW-0238">DNA-binding</keyword>
<evidence type="ECO:0000256" key="5">
    <source>
        <dbReference type="ARBA" id="ARBA00022806"/>
    </source>
</evidence>
<dbReference type="Pfam" id="PF03461">
    <property type="entry name" value="TRCF"/>
    <property type="match status" value="1"/>
</dbReference>
<dbReference type="NCBIfam" id="TIGR00580">
    <property type="entry name" value="mfd"/>
    <property type="match status" value="1"/>
</dbReference>
<dbReference type="Pfam" id="PF00270">
    <property type="entry name" value="DEAD"/>
    <property type="match status" value="1"/>
</dbReference>
<evidence type="ECO:0000256" key="8">
    <source>
        <dbReference type="ARBA" id="ARBA00023204"/>
    </source>
</evidence>
<evidence type="ECO:0000259" key="10">
    <source>
        <dbReference type="PROSITE" id="PS51192"/>
    </source>
</evidence>
<keyword evidence="4 9" id="KW-0378">Hydrolase</keyword>
<feature type="domain" description="Helicase C-terminal" evidence="11">
    <location>
        <begin position="788"/>
        <end position="942"/>
    </location>
</feature>
<evidence type="ECO:0000313" key="13">
    <source>
        <dbReference type="Proteomes" id="UP000295304"/>
    </source>
</evidence>
<evidence type="ECO:0000313" key="12">
    <source>
        <dbReference type="EMBL" id="TCS64384.1"/>
    </source>
</evidence>
<evidence type="ECO:0000256" key="6">
    <source>
        <dbReference type="ARBA" id="ARBA00022840"/>
    </source>
</evidence>
<comment type="similarity">
    <text evidence="9">In the N-terminal section; belongs to the UvrB family.</text>
</comment>
<dbReference type="Gene3D" id="3.40.50.11140">
    <property type="match status" value="1"/>
</dbReference>